<evidence type="ECO:0000259" key="3">
    <source>
        <dbReference type="Pfam" id="PF00462"/>
    </source>
</evidence>
<dbReference type="PANTHER" id="PTHR10293">
    <property type="entry name" value="GLUTAREDOXIN FAMILY MEMBER"/>
    <property type="match status" value="1"/>
</dbReference>
<dbReference type="PROSITE" id="PS51354">
    <property type="entry name" value="GLUTAREDOXIN_2"/>
    <property type="match status" value="1"/>
</dbReference>
<dbReference type="GO" id="GO:0005739">
    <property type="term" value="C:mitochondrion"/>
    <property type="evidence" value="ECO:0007669"/>
    <property type="project" value="UniProtKB-ARBA"/>
</dbReference>
<dbReference type="RefSeq" id="XP_044565391.1">
    <property type="nucleotide sequence ID" value="XM_044703761.1"/>
</dbReference>
<dbReference type="InterPro" id="IPR036249">
    <property type="entry name" value="Thioredoxin-like_sf"/>
</dbReference>
<proteinExistence type="predicted"/>
<dbReference type="GeneID" id="68120376"/>
<dbReference type="EMBL" id="VFQX01000017">
    <property type="protein sequence ID" value="KAF0980678.1"/>
    <property type="molecule type" value="Genomic_DNA"/>
</dbReference>
<evidence type="ECO:0000313" key="5">
    <source>
        <dbReference type="Proteomes" id="UP000444721"/>
    </source>
</evidence>
<keyword evidence="1" id="KW-0676">Redox-active center</keyword>
<dbReference type="Proteomes" id="UP000444721">
    <property type="component" value="Unassembled WGS sequence"/>
</dbReference>
<dbReference type="OrthoDB" id="415696at2759"/>
<dbReference type="Gene3D" id="3.40.30.10">
    <property type="entry name" value="Glutaredoxin"/>
    <property type="match status" value="1"/>
</dbReference>
<evidence type="ECO:0000256" key="1">
    <source>
        <dbReference type="ARBA" id="ARBA00023284"/>
    </source>
</evidence>
<feature type="compositionally biased region" description="Polar residues" evidence="2">
    <location>
        <begin position="13"/>
        <end position="27"/>
    </location>
</feature>
<dbReference type="AlphaFoldDB" id="A0A6A5C488"/>
<dbReference type="VEuPathDB" id="AmoebaDB:FDP41_013161"/>
<evidence type="ECO:0000256" key="2">
    <source>
        <dbReference type="SAM" id="MobiDB-lite"/>
    </source>
</evidence>
<dbReference type="Pfam" id="PF00462">
    <property type="entry name" value="Glutaredoxin"/>
    <property type="match status" value="1"/>
</dbReference>
<organism evidence="4 5">
    <name type="scientific">Naegleria fowleri</name>
    <name type="common">Brain eating amoeba</name>
    <dbReference type="NCBI Taxonomy" id="5763"/>
    <lineage>
        <taxon>Eukaryota</taxon>
        <taxon>Discoba</taxon>
        <taxon>Heterolobosea</taxon>
        <taxon>Tetramitia</taxon>
        <taxon>Eutetramitia</taxon>
        <taxon>Vahlkampfiidae</taxon>
        <taxon>Naegleria</taxon>
    </lineage>
</organism>
<dbReference type="InterPro" id="IPR029071">
    <property type="entry name" value="Ubiquitin-like_domsf"/>
</dbReference>
<dbReference type="VEuPathDB" id="AmoebaDB:NfTy_035880"/>
<feature type="domain" description="Glutaredoxin" evidence="3">
    <location>
        <begin position="87"/>
        <end position="148"/>
    </location>
</feature>
<dbReference type="PANTHER" id="PTHR10293:SF16">
    <property type="entry name" value="GLUTAREDOXIN-RELATED PROTEIN 5, MITOCHONDRIAL"/>
    <property type="match status" value="1"/>
</dbReference>
<sequence>MQRPRLKKAISEASPNKQDTSSSSFENNRLMEVENIIVPIQGDSSSKTETLKQGEVDLPLDDETRERVEEILGATAIVLLIKGDAERPFCKFSKKIVSLLISRGISFSSFDVKSLDQSDEKQKALYMGFKKYGNFPTFPQLYVNKELVGGLDVCTTLDEENELIKSITSLLPSDDSDLKRQSWLSSDISDSEWLKTKNAQTESLENEFVQVNIRYVNGNIHQIILKTTDTVERLYEYVLNNFSQFDSQFKKPFLIAYPGLGKKVLDRNYLNTTLRECFSTEEFEHELMKRRNSPYLKIIPLAIFYLPSSTIVPPKTQRHSIDGSMSLLFAQLFKSIITLILKKPIDLLRTVWEKVKWW</sequence>
<dbReference type="InterPro" id="IPR004480">
    <property type="entry name" value="Monothiol_GRX-rel"/>
</dbReference>
<feature type="region of interest" description="Disordered" evidence="2">
    <location>
        <begin position="1"/>
        <end position="27"/>
    </location>
</feature>
<comment type="caution">
    <text evidence="4">The sequence shown here is derived from an EMBL/GenBank/DDBJ whole genome shotgun (WGS) entry which is preliminary data.</text>
</comment>
<dbReference type="SUPFAM" id="SSF52833">
    <property type="entry name" value="Thioredoxin-like"/>
    <property type="match status" value="1"/>
</dbReference>
<keyword evidence="5" id="KW-1185">Reference proteome</keyword>
<dbReference type="VEuPathDB" id="AmoebaDB:NF0027420"/>
<reference evidence="4 5" key="1">
    <citation type="journal article" date="2019" name="Sci. Rep.">
        <title>Nanopore sequencing improves the draft genome of the human pathogenic amoeba Naegleria fowleri.</title>
        <authorList>
            <person name="Liechti N."/>
            <person name="Schurch N."/>
            <person name="Bruggmann R."/>
            <person name="Wittwer M."/>
        </authorList>
    </citation>
    <scope>NUCLEOTIDE SEQUENCE [LARGE SCALE GENOMIC DNA]</scope>
    <source>
        <strain evidence="4 5">ATCC 30894</strain>
    </source>
</reference>
<gene>
    <name evidence="4" type="ORF">FDP41_013161</name>
</gene>
<evidence type="ECO:0000313" key="4">
    <source>
        <dbReference type="EMBL" id="KAF0980678.1"/>
    </source>
</evidence>
<accession>A0A6A5C488</accession>
<dbReference type="InterPro" id="IPR002109">
    <property type="entry name" value="Glutaredoxin"/>
</dbReference>
<protein>
    <recommendedName>
        <fullName evidence="3">Glutaredoxin domain-containing protein</fullName>
    </recommendedName>
</protein>
<name>A0A6A5C488_NAEFO</name>
<dbReference type="SUPFAM" id="SSF54236">
    <property type="entry name" value="Ubiquitin-like"/>
    <property type="match status" value="1"/>
</dbReference>